<feature type="transmembrane region" description="Helical" evidence="9">
    <location>
        <begin position="98"/>
        <end position="116"/>
    </location>
</feature>
<evidence type="ECO:0000256" key="6">
    <source>
        <dbReference type="ARBA" id="ARBA00023065"/>
    </source>
</evidence>
<comment type="similarity">
    <text evidence="2">Belongs to the cation diffusion facilitator (CDF) transporter (TC 2.A.4) family. SLC30A subfamily.</text>
</comment>
<evidence type="ECO:0000256" key="7">
    <source>
        <dbReference type="ARBA" id="ARBA00023136"/>
    </source>
</evidence>
<comment type="subcellular location">
    <subcellularLocation>
        <location evidence="1">Membrane</location>
        <topology evidence="1">Multi-pass membrane protein</topology>
    </subcellularLocation>
</comment>
<evidence type="ECO:0000256" key="1">
    <source>
        <dbReference type="ARBA" id="ARBA00004141"/>
    </source>
</evidence>
<gene>
    <name evidence="12" type="ORF">SAMN04488556_0178</name>
</gene>
<dbReference type="InterPro" id="IPR058533">
    <property type="entry name" value="Cation_efflux_TM"/>
</dbReference>
<evidence type="ECO:0000256" key="3">
    <source>
        <dbReference type="ARBA" id="ARBA00022448"/>
    </source>
</evidence>
<dbReference type="PANTHER" id="PTHR11562">
    <property type="entry name" value="CATION EFFLUX PROTEIN/ ZINC TRANSPORTER"/>
    <property type="match status" value="1"/>
</dbReference>
<dbReference type="Pfam" id="PF16916">
    <property type="entry name" value="ZT_dimer"/>
    <property type="match status" value="1"/>
</dbReference>
<feature type="domain" description="Cation efflux protein transmembrane" evidence="10">
    <location>
        <begin position="31"/>
        <end position="218"/>
    </location>
</feature>
<dbReference type="InterPro" id="IPR027469">
    <property type="entry name" value="Cation_efflux_TMD_sf"/>
</dbReference>
<evidence type="ECO:0000256" key="5">
    <source>
        <dbReference type="ARBA" id="ARBA00022989"/>
    </source>
</evidence>
<dbReference type="EMBL" id="FOZS01000001">
    <property type="protein sequence ID" value="SFS32584.1"/>
    <property type="molecule type" value="Genomic_DNA"/>
</dbReference>
<feature type="transmembrane region" description="Helical" evidence="9">
    <location>
        <begin position="190"/>
        <end position="212"/>
    </location>
</feature>
<keyword evidence="5 9" id="KW-1133">Transmembrane helix</keyword>
<feature type="transmembrane region" description="Helical" evidence="9">
    <location>
        <begin position="128"/>
        <end position="151"/>
    </location>
</feature>
<name>A0A1I6NXE7_9EURY</name>
<dbReference type="GO" id="GO:0005385">
    <property type="term" value="F:zinc ion transmembrane transporter activity"/>
    <property type="evidence" value="ECO:0007669"/>
    <property type="project" value="TreeGrafter"/>
</dbReference>
<evidence type="ECO:0000256" key="8">
    <source>
        <dbReference type="SAM" id="MobiDB-lite"/>
    </source>
</evidence>
<keyword evidence="4 9" id="KW-0812">Transmembrane</keyword>
<proteinExistence type="inferred from homology"/>
<evidence type="ECO:0000313" key="13">
    <source>
        <dbReference type="Proteomes" id="UP000199199"/>
    </source>
</evidence>
<dbReference type="InterPro" id="IPR036837">
    <property type="entry name" value="Cation_efflux_CTD_sf"/>
</dbReference>
<feature type="transmembrane region" description="Helical" evidence="9">
    <location>
        <begin position="29"/>
        <end position="53"/>
    </location>
</feature>
<dbReference type="NCBIfam" id="TIGR01297">
    <property type="entry name" value="CDF"/>
    <property type="match status" value="1"/>
</dbReference>
<dbReference type="PANTHER" id="PTHR11562:SF17">
    <property type="entry name" value="RE54080P-RELATED"/>
    <property type="match status" value="1"/>
</dbReference>
<sequence length="311" mass="33414">MNEHESAHDGSHDDHNHGHGRSSTSSWKLAAVSVINLLGFLAELAGGLLFGSVALLSDAFHMLFDALAYVMAFAAAHIADNYGDSDRWSYGLHRLEPLAAFLNGLLLLPMVGFILWESYQRFLEPVAIGTGPTLAIATGGLLVNIGSVYVLQGGGMSLNERGAFYHLLGDAGGSVAVIISTVVIEMTGLQIIDPIVAGLIAVVITWSAGKVLRGSSAIFLHRTPFEQHEVRAILRKVNGVTAVDDLHVWQICSQITVATVHLETDVETMPEAETVTRSVHEELVHHGVDHATVELCPGYGDRSTHLNNHAH</sequence>
<dbReference type="InterPro" id="IPR050681">
    <property type="entry name" value="CDF/SLC30A"/>
</dbReference>
<feature type="transmembrane region" description="Helical" evidence="9">
    <location>
        <begin position="163"/>
        <end position="184"/>
    </location>
</feature>
<evidence type="ECO:0000259" key="11">
    <source>
        <dbReference type="Pfam" id="PF16916"/>
    </source>
</evidence>
<accession>A0A1I6NXE7</accession>
<dbReference type="SUPFAM" id="SSF161111">
    <property type="entry name" value="Cation efflux protein transmembrane domain-like"/>
    <property type="match status" value="1"/>
</dbReference>
<dbReference type="Proteomes" id="UP000199199">
    <property type="component" value="Unassembled WGS sequence"/>
</dbReference>
<dbReference type="AlphaFoldDB" id="A0A1I6NXE7"/>
<keyword evidence="6" id="KW-0406">Ion transport</keyword>
<keyword evidence="3" id="KW-0813">Transport</keyword>
<evidence type="ECO:0000259" key="10">
    <source>
        <dbReference type="Pfam" id="PF01545"/>
    </source>
</evidence>
<feature type="compositionally biased region" description="Basic and acidic residues" evidence="8">
    <location>
        <begin position="1"/>
        <end position="17"/>
    </location>
</feature>
<dbReference type="Pfam" id="PF01545">
    <property type="entry name" value="Cation_efflux"/>
    <property type="match status" value="1"/>
</dbReference>
<reference evidence="13" key="1">
    <citation type="submission" date="2016-10" db="EMBL/GenBank/DDBJ databases">
        <authorList>
            <person name="Varghese N."/>
            <person name="Submissions S."/>
        </authorList>
    </citation>
    <scope>NUCLEOTIDE SEQUENCE [LARGE SCALE GENOMIC DNA]</scope>
    <source>
        <strain evidence="13">DSM 22427</strain>
    </source>
</reference>
<dbReference type="OrthoDB" id="269083at2157"/>
<evidence type="ECO:0000256" key="2">
    <source>
        <dbReference type="ARBA" id="ARBA00008873"/>
    </source>
</evidence>
<keyword evidence="13" id="KW-1185">Reference proteome</keyword>
<evidence type="ECO:0000313" key="12">
    <source>
        <dbReference type="EMBL" id="SFS32584.1"/>
    </source>
</evidence>
<evidence type="ECO:0000256" key="9">
    <source>
        <dbReference type="SAM" id="Phobius"/>
    </source>
</evidence>
<dbReference type="GO" id="GO:0005886">
    <property type="term" value="C:plasma membrane"/>
    <property type="evidence" value="ECO:0007669"/>
    <property type="project" value="TreeGrafter"/>
</dbReference>
<dbReference type="Gene3D" id="1.20.1510.10">
    <property type="entry name" value="Cation efflux protein transmembrane domain"/>
    <property type="match status" value="1"/>
</dbReference>
<dbReference type="SUPFAM" id="SSF160240">
    <property type="entry name" value="Cation efflux protein cytoplasmic domain-like"/>
    <property type="match status" value="1"/>
</dbReference>
<dbReference type="InterPro" id="IPR027470">
    <property type="entry name" value="Cation_efflux_CTD"/>
</dbReference>
<feature type="domain" description="Cation efflux protein cytoplasmic" evidence="11">
    <location>
        <begin position="226"/>
        <end position="295"/>
    </location>
</feature>
<dbReference type="InterPro" id="IPR002524">
    <property type="entry name" value="Cation_efflux"/>
</dbReference>
<dbReference type="RefSeq" id="WP_092900341.1">
    <property type="nucleotide sequence ID" value="NZ_FOZS01000001.1"/>
</dbReference>
<protein>
    <submittedName>
        <fullName evidence="12">Cobalt-zinc-cadmium efflux system protein</fullName>
    </submittedName>
</protein>
<feature type="region of interest" description="Disordered" evidence="8">
    <location>
        <begin position="1"/>
        <end position="21"/>
    </location>
</feature>
<feature type="transmembrane region" description="Helical" evidence="9">
    <location>
        <begin position="59"/>
        <end position="78"/>
    </location>
</feature>
<organism evidence="12 13">
    <name type="scientific">Halostagnicola kamekurae</name>
    <dbReference type="NCBI Taxonomy" id="619731"/>
    <lineage>
        <taxon>Archaea</taxon>
        <taxon>Methanobacteriati</taxon>
        <taxon>Methanobacteriota</taxon>
        <taxon>Stenosarchaea group</taxon>
        <taxon>Halobacteria</taxon>
        <taxon>Halobacteriales</taxon>
        <taxon>Natrialbaceae</taxon>
        <taxon>Halostagnicola</taxon>
    </lineage>
</organism>
<keyword evidence="7 9" id="KW-0472">Membrane</keyword>
<evidence type="ECO:0000256" key="4">
    <source>
        <dbReference type="ARBA" id="ARBA00022692"/>
    </source>
</evidence>